<evidence type="ECO:0000313" key="3">
    <source>
        <dbReference type="Proteomes" id="UP000314294"/>
    </source>
</evidence>
<protein>
    <submittedName>
        <fullName evidence="2">Uncharacterized protein</fullName>
    </submittedName>
</protein>
<gene>
    <name evidence="2" type="ORF">EYF80_054711</name>
</gene>
<feature type="compositionally biased region" description="Polar residues" evidence="1">
    <location>
        <begin position="23"/>
        <end position="35"/>
    </location>
</feature>
<evidence type="ECO:0000256" key="1">
    <source>
        <dbReference type="SAM" id="MobiDB-lite"/>
    </source>
</evidence>
<name>A0A4Z2F244_9TELE</name>
<dbReference type="EMBL" id="SRLO01001827">
    <property type="protein sequence ID" value="TNN35118.1"/>
    <property type="molecule type" value="Genomic_DNA"/>
</dbReference>
<feature type="region of interest" description="Disordered" evidence="1">
    <location>
        <begin position="17"/>
        <end position="41"/>
    </location>
</feature>
<evidence type="ECO:0000313" key="2">
    <source>
        <dbReference type="EMBL" id="TNN35118.1"/>
    </source>
</evidence>
<sequence length="214" mass="23603">MALFPWASLAIRSTPYCGDESSHQNTSLASTSVPTSRAAPYPDEQLRDDHVALAPGEVQRVASVSVAARLVDLLPRAVSEQQHHGAQVLLRRRPQQLLAQGQLGAGRQRRHEHALLVLGPDPTLALLPEDGRKSARAFKIRLPVYASQKTNTGMELCRVYCPVPVYYSDRVERHETTAHSPQTKACRGSGGNVRPLDPGNTYLTLELELLRTRM</sequence>
<keyword evidence="3" id="KW-1185">Reference proteome</keyword>
<dbReference type="AlphaFoldDB" id="A0A4Z2F244"/>
<proteinExistence type="predicted"/>
<organism evidence="2 3">
    <name type="scientific">Liparis tanakae</name>
    <name type="common">Tanaka's snailfish</name>
    <dbReference type="NCBI Taxonomy" id="230148"/>
    <lineage>
        <taxon>Eukaryota</taxon>
        <taxon>Metazoa</taxon>
        <taxon>Chordata</taxon>
        <taxon>Craniata</taxon>
        <taxon>Vertebrata</taxon>
        <taxon>Euteleostomi</taxon>
        <taxon>Actinopterygii</taxon>
        <taxon>Neopterygii</taxon>
        <taxon>Teleostei</taxon>
        <taxon>Neoteleostei</taxon>
        <taxon>Acanthomorphata</taxon>
        <taxon>Eupercaria</taxon>
        <taxon>Perciformes</taxon>
        <taxon>Cottioidei</taxon>
        <taxon>Cottales</taxon>
        <taxon>Liparidae</taxon>
        <taxon>Liparis</taxon>
    </lineage>
</organism>
<comment type="caution">
    <text evidence="2">The sequence shown here is derived from an EMBL/GenBank/DDBJ whole genome shotgun (WGS) entry which is preliminary data.</text>
</comment>
<accession>A0A4Z2F244</accession>
<dbReference type="Proteomes" id="UP000314294">
    <property type="component" value="Unassembled WGS sequence"/>
</dbReference>
<reference evidence="2 3" key="1">
    <citation type="submission" date="2019-03" db="EMBL/GenBank/DDBJ databases">
        <title>First draft genome of Liparis tanakae, snailfish: a comprehensive survey of snailfish specific genes.</title>
        <authorList>
            <person name="Kim W."/>
            <person name="Song I."/>
            <person name="Jeong J.-H."/>
            <person name="Kim D."/>
            <person name="Kim S."/>
            <person name="Ryu S."/>
            <person name="Song J.Y."/>
            <person name="Lee S.K."/>
        </authorList>
    </citation>
    <scope>NUCLEOTIDE SEQUENCE [LARGE SCALE GENOMIC DNA]</scope>
    <source>
        <tissue evidence="2">Muscle</tissue>
    </source>
</reference>